<evidence type="ECO:0000313" key="3">
    <source>
        <dbReference type="EMBL" id="SIP96098.1"/>
    </source>
</evidence>
<dbReference type="RefSeq" id="WP_143313180.1">
    <property type="nucleotide sequence ID" value="NZ_CABLBV010000015.1"/>
</dbReference>
<protein>
    <submittedName>
        <fullName evidence="3">Uncharacterized protein</fullName>
    </submittedName>
</protein>
<dbReference type="OrthoDB" id="2364035at2"/>
<organism evidence="3 4">
    <name type="scientific">Corynebacterium afermentans</name>
    <dbReference type="NCBI Taxonomy" id="38286"/>
    <lineage>
        <taxon>Bacteria</taxon>
        <taxon>Bacillati</taxon>
        <taxon>Actinomycetota</taxon>
        <taxon>Actinomycetes</taxon>
        <taxon>Mycobacteriales</taxon>
        <taxon>Corynebacteriaceae</taxon>
        <taxon>Corynebacterium</taxon>
    </lineage>
</organism>
<comment type="caution">
    <text evidence="3">The sequence shown here is derived from an EMBL/GenBank/DDBJ whole genome shotgun (WGS) entry which is preliminary data.</text>
</comment>
<feature type="chain" id="PRO_5040954991" evidence="2">
    <location>
        <begin position="26"/>
        <end position="219"/>
    </location>
</feature>
<sequence length="219" mass="23167">MYRPKKSTLLAVLTTAATVFVPANASAETVTDPDVSSQNNESPSSVSSGLAEKADSYVSLRGDQFSVDSEAESVFSQKDLQEIENEVKAQNKMINEAKADSNLEMKVAGDSVTFWEKGPKISSSDNDDIDPYFQEGRNGIEFHGTTVRVLLSKTTINRVGAGVAIGGIWVPEPVISKILATVGVIAGVAPGGVYADYGISSIVFGAFALTAVPKRVGFQ</sequence>
<feature type="compositionally biased region" description="Low complexity" evidence="1">
    <location>
        <begin position="35"/>
        <end position="48"/>
    </location>
</feature>
<feature type="signal peptide" evidence="2">
    <location>
        <begin position="1"/>
        <end position="25"/>
    </location>
</feature>
<accession>A0A9X8NAP6</accession>
<feature type="region of interest" description="Disordered" evidence="1">
    <location>
        <begin position="28"/>
        <end position="50"/>
    </location>
</feature>
<evidence type="ECO:0000256" key="1">
    <source>
        <dbReference type="SAM" id="MobiDB-lite"/>
    </source>
</evidence>
<keyword evidence="2" id="KW-0732">Signal</keyword>
<dbReference type="Proteomes" id="UP000185547">
    <property type="component" value="Unassembled WGS sequence"/>
</dbReference>
<evidence type="ECO:0000256" key="2">
    <source>
        <dbReference type="SAM" id="SignalP"/>
    </source>
</evidence>
<dbReference type="EMBL" id="FTMH01000003">
    <property type="protein sequence ID" value="SIP96098.1"/>
    <property type="molecule type" value="Genomic_DNA"/>
</dbReference>
<proteinExistence type="predicted"/>
<evidence type="ECO:0000313" key="4">
    <source>
        <dbReference type="Proteomes" id="UP000185547"/>
    </source>
</evidence>
<keyword evidence="4" id="KW-1185">Reference proteome</keyword>
<dbReference type="AlphaFoldDB" id="A0A9X8NAP6"/>
<gene>
    <name evidence="3" type="ORF">SAMN05421802_10377</name>
</gene>
<name>A0A9X8NAP6_9CORY</name>
<reference evidence="3 4" key="1">
    <citation type="submission" date="2017-01" db="EMBL/GenBank/DDBJ databases">
        <authorList>
            <person name="Varghese N."/>
            <person name="Submissions S."/>
        </authorList>
    </citation>
    <scope>NUCLEOTIDE SEQUENCE [LARGE SCALE GENOMIC DNA]</scope>
    <source>
        <strain evidence="3 4">DSM 44280</strain>
    </source>
</reference>